<dbReference type="SMART" id="SM00507">
    <property type="entry name" value="HNHc"/>
    <property type="match status" value="1"/>
</dbReference>
<accession>A0A4Y9FYK5</accession>
<proteinExistence type="inferred from homology"/>
<keyword evidence="4" id="KW-1185">Reference proteome</keyword>
<keyword evidence="3" id="KW-0255">Endonuclease</keyword>
<dbReference type="Gene3D" id="1.10.30.50">
    <property type="match status" value="1"/>
</dbReference>
<dbReference type="GO" id="GO:0008270">
    <property type="term" value="F:zinc ion binding"/>
    <property type="evidence" value="ECO:0007669"/>
    <property type="project" value="InterPro"/>
</dbReference>
<evidence type="ECO:0000256" key="1">
    <source>
        <dbReference type="ARBA" id="ARBA00023450"/>
    </source>
</evidence>
<dbReference type="RefSeq" id="WP_135114001.1">
    <property type="nucleotide sequence ID" value="NZ_JADGLL010000010.1"/>
</dbReference>
<evidence type="ECO:0000259" key="2">
    <source>
        <dbReference type="SMART" id="SM00507"/>
    </source>
</evidence>
<dbReference type="EMBL" id="SPQB01000010">
    <property type="protein sequence ID" value="TFU33337.1"/>
    <property type="molecule type" value="Genomic_DNA"/>
</dbReference>
<organism evidence="3 4">
    <name type="scientific">Microbacterium paludicola</name>
    <dbReference type="NCBI Taxonomy" id="300019"/>
    <lineage>
        <taxon>Bacteria</taxon>
        <taxon>Bacillati</taxon>
        <taxon>Actinomycetota</taxon>
        <taxon>Actinomycetes</taxon>
        <taxon>Micrococcales</taxon>
        <taxon>Microbacteriaceae</taxon>
        <taxon>Microbacterium</taxon>
    </lineage>
</organism>
<name>A0A4Y9FYK5_9MICO</name>
<reference evidence="3 4" key="1">
    <citation type="submission" date="2019-03" db="EMBL/GenBank/DDBJ databases">
        <title>Diversity of the mouse oral microbiome.</title>
        <authorList>
            <person name="Joseph S."/>
            <person name="Aduse-Opoku J."/>
            <person name="Curtis M."/>
            <person name="Wade W."/>
            <person name="Hashim A."/>
        </authorList>
    </citation>
    <scope>NUCLEOTIDE SEQUENCE [LARGE SCALE GENOMIC DNA]</scope>
    <source>
        <strain evidence="3 4">P1012</strain>
    </source>
</reference>
<dbReference type="GO" id="GO:0004519">
    <property type="term" value="F:endonuclease activity"/>
    <property type="evidence" value="ECO:0007669"/>
    <property type="project" value="UniProtKB-KW"/>
</dbReference>
<dbReference type="GO" id="GO:0003676">
    <property type="term" value="F:nucleic acid binding"/>
    <property type="evidence" value="ECO:0007669"/>
    <property type="project" value="InterPro"/>
</dbReference>
<dbReference type="Pfam" id="PF01844">
    <property type="entry name" value="HNH"/>
    <property type="match status" value="1"/>
</dbReference>
<dbReference type="AlphaFoldDB" id="A0A4Y9FYK5"/>
<protein>
    <submittedName>
        <fullName evidence="3">HNH endonuclease</fullName>
    </submittedName>
</protein>
<dbReference type="InterPro" id="IPR003870">
    <property type="entry name" value="DUF222"/>
</dbReference>
<dbReference type="InterPro" id="IPR003615">
    <property type="entry name" value="HNH_nuc"/>
</dbReference>
<dbReference type="Pfam" id="PF02720">
    <property type="entry name" value="DUF222"/>
    <property type="match status" value="1"/>
</dbReference>
<dbReference type="Proteomes" id="UP000298358">
    <property type="component" value="Unassembled WGS sequence"/>
</dbReference>
<dbReference type="InterPro" id="IPR002711">
    <property type="entry name" value="HNH"/>
</dbReference>
<feature type="domain" description="HNH nuclease" evidence="2">
    <location>
        <begin position="343"/>
        <end position="395"/>
    </location>
</feature>
<keyword evidence="3" id="KW-0378">Hydrolase</keyword>
<dbReference type="CDD" id="cd00085">
    <property type="entry name" value="HNHc"/>
    <property type="match status" value="1"/>
</dbReference>
<dbReference type="OrthoDB" id="3261064at2"/>
<evidence type="ECO:0000313" key="4">
    <source>
        <dbReference type="Proteomes" id="UP000298358"/>
    </source>
</evidence>
<keyword evidence="3" id="KW-0540">Nuclease</keyword>
<gene>
    <name evidence="3" type="ORF">E4U02_06320</name>
</gene>
<comment type="caution">
    <text evidence="3">The sequence shown here is derived from an EMBL/GenBank/DDBJ whole genome shotgun (WGS) entry which is preliminary data.</text>
</comment>
<evidence type="ECO:0000313" key="3">
    <source>
        <dbReference type="EMBL" id="TFU33337.1"/>
    </source>
</evidence>
<sequence>MAGTGFAQRWDLDPARRDALNAIIDGVAAADQMIAGVTAIKANLLARAQLMAEDLIHEAQAPARWDLPVRAIAADIAVATNASDRTLRARMEDATVLISKFPATYSALCEGRISPAHATVIVDEGERLDDAHVRSRYERVVVERAAETTPGRLRPIAQAVAEELEPIPFVERHEAALEQRRTWVDDLPQGVSHFNAIIESVRAHGIQDMLTQMGLSIMDAGPLPDDVPLGDERAAATSADTRTLQQLRADAFVDSMLAGAAKALSGDGAADTTACFRPRVQITIPVDTLLGIGDEPAFLAGHGPVSPEVARRLAGRTHTWARLFADPDTGCLRTVDTYVPTADQKRFLAARDEHCRFPGCRQPVYRCDLDHTVAYAEGGRTEVGNLAPLCRSHHVLKHNSDWDVEQGFDGLMAWISPTGRRKTDVPARTVRFVAAIEASADPDPPPEPAWRDPAPF</sequence>
<comment type="similarity">
    <text evidence="1">Belongs to the Rv1128c/1148c/1588c/1702c/1945/3466 family.</text>
</comment>